<keyword evidence="4" id="KW-1185">Reference proteome</keyword>
<accession>A0ABU7K501</accession>
<protein>
    <recommendedName>
        <fullName evidence="5">Lipoprotein</fullName>
    </recommendedName>
</protein>
<evidence type="ECO:0000313" key="4">
    <source>
        <dbReference type="Proteomes" id="UP001356095"/>
    </source>
</evidence>
<comment type="caution">
    <text evidence="3">The sequence shown here is derived from an EMBL/GenBank/DDBJ whole genome shotgun (WGS) entry which is preliminary data.</text>
</comment>
<dbReference type="Proteomes" id="UP001356095">
    <property type="component" value="Unassembled WGS sequence"/>
</dbReference>
<sequence>MASSIRLAAAAAVILLGVTAVGCGATGDRAPVRSVGGRESTAPALRAPEAPDPSAETLSGEAEPHPAPGADLGADPAGEPLSTPGPAAEEPAPGTRETAAEAPEGAVTAYVRALASGDPARMVEGLEHAAEGSVAHDYLTHQASVARARVDAGLPVAAAETEHTADGYELCTADDPRGDPTCSSHGGFTGADGLVGGLLVDGGDPGPGLLVPGPDERPEVKSEGVTATLLTAYRSAADKTLVVTVGFDTRENVDLDLHGTAYQGRNGHESAVRAAVGRHELDAGTRARAAFFLSGAAPGGNLRVGGCLEECSSFVFLGVPVE</sequence>
<gene>
    <name evidence="3" type="ORF">Q8791_08840</name>
</gene>
<name>A0ABU7K501_9ACTN</name>
<evidence type="ECO:0008006" key="5">
    <source>
        <dbReference type="Google" id="ProtNLM"/>
    </source>
</evidence>
<evidence type="ECO:0000313" key="3">
    <source>
        <dbReference type="EMBL" id="MEE2037326.1"/>
    </source>
</evidence>
<feature type="chain" id="PRO_5045687409" description="Lipoprotein" evidence="2">
    <location>
        <begin position="26"/>
        <end position="322"/>
    </location>
</feature>
<proteinExistence type="predicted"/>
<feature type="signal peptide" evidence="2">
    <location>
        <begin position="1"/>
        <end position="25"/>
    </location>
</feature>
<dbReference type="RefSeq" id="WP_330091115.1">
    <property type="nucleotide sequence ID" value="NZ_JAUZMY010000006.1"/>
</dbReference>
<keyword evidence="2" id="KW-0732">Signal</keyword>
<dbReference type="PROSITE" id="PS51257">
    <property type="entry name" value="PROKAR_LIPOPROTEIN"/>
    <property type="match status" value="1"/>
</dbReference>
<organism evidence="3 4">
    <name type="scientific">Nocardiopsis codii</name>
    <dbReference type="NCBI Taxonomy" id="3065942"/>
    <lineage>
        <taxon>Bacteria</taxon>
        <taxon>Bacillati</taxon>
        <taxon>Actinomycetota</taxon>
        <taxon>Actinomycetes</taxon>
        <taxon>Streptosporangiales</taxon>
        <taxon>Nocardiopsidaceae</taxon>
        <taxon>Nocardiopsis</taxon>
    </lineage>
</organism>
<dbReference type="EMBL" id="JAUZMY010000006">
    <property type="protein sequence ID" value="MEE2037326.1"/>
    <property type="molecule type" value="Genomic_DNA"/>
</dbReference>
<evidence type="ECO:0000256" key="2">
    <source>
        <dbReference type="SAM" id="SignalP"/>
    </source>
</evidence>
<feature type="compositionally biased region" description="Low complexity" evidence="1">
    <location>
        <begin position="68"/>
        <end position="104"/>
    </location>
</feature>
<feature type="region of interest" description="Disordered" evidence="1">
    <location>
        <begin position="26"/>
        <end position="104"/>
    </location>
</feature>
<reference evidence="3 4" key="1">
    <citation type="submission" date="2023-08" db="EMBL/GenBank/DDBJ databases">
        <authorList>
            <person name="Girao M."/>
            <person name="Carvalho M.F."/>
        </authorList>
    </citation>
    <scope>NUCLEOTIDE SEQUENCE [LARGE SCALE GENOMIC DNA]</scope>
    <source>
        <strain evidence="3 4">CT-R113</strain>
    </source>
</reference>
<evidence type="ECO:0000256" key="1">
    <source>
        <dbReference type="SAM" id="MobiDB-lite"/>
    </source>
</evidence>